<organism evidence="3 4">
    <name type="scientific">Propionibacterium acidifaciens F0233</name>
    <dbReference type="NCBI Taxonomy" id="553198"/>
    <lineage>
        <taxon>Bacteria</taxon>
        <taxon>Bacillati</taxon>
        <taxon>Actinomycetota</taxon>
        <taxon>Actinomycetes</taxon>
        <taxon>Propionibacteriales</taxon>
        <taxon>Propionibacteriaceae</taxon>
        <taxon>Propionibacterium</taxon>
    </lineage>
</organism>
<feature type="region of interest" description="Disordered" evidence="2">
    <location>
        <begin position="247"/>
        <end position="278"/>
    </location>
</feature>
<dbReference type="PANTHER" id="PTHR43680">
    <property type="entry name" value="NITRATE REDUCTASE MOLYBDENUM COFACTOR ASSEMBLY CHAPERONE"/>
    <property type="match status" value="1"/>
</dbReference>
<feature type="compositionally biased region" description="Basic and acidic residues" evidence="2">
    <location>
        <begin position="16"/>
        <end position="28"/>
    </location>
</feature>
<dbReference type="GO" id="GO:0042128">
    <property type="term" value="P:nitrate assimilation"/>
    <property type="evidence" value="ECO:0007669"/>
    <property type="project" value="UniProtKB-KW"/>
</dbReference>
<gene>
    <name evidence="3" type="primary">narJ</name>
    <name evidence="3" type="ORF">HMPREF0682_1360</name>
</gene>
<keyword evidence="4" id="KW-1185">Reference proteome</keyword>
<reference evidence="3" key="1">
    <citation type="submission" date="2013-08" db="EMBL/GenBank/DDBJ databases">
        <authorList>
            <person name="Durkin A.S."/>
            <person name="Haft D.R."/>
            <person name="McCorrison J."/>
            <person name="Torralba M."/>
            <person name="Gillis M."/>
            <person name="Haft D.H."/>
            <person name="Methe B."/>
            <person name="Sutton G."/>
            <person name="Nelson K.E."/>
        </authorList>
    </citation>
    <scope>NUCLEOTIDE SEQUENCE [LARGE SCALE GENOMIC DNA]</scope>
    <source>
        <strain evidence="3">F0233</strain>
    </source>
</reference>
<evidence type="ECO:0000256" key="1">
    <source>
        <dbReference type="ARBA" id="ARBA00023063"/>
    </source>
</evidence>
<dbReference type="GO" id="GO:0016530">
    <property type="term" value="F:metallochaperone activity"/>
    <property type="evidence" value="ECO:0007669"/>
    <property type="project" value="TreeGrafter"/>
</dbReference>
<sequence length="278" mass="30311">MSSGTARNQRALRAPDAARPDRPQRTGLLRHEEGHPVTDVFMGAPRLPVRRHVPTDRAQRRTVEMACSLLLDYPADELAEQCTAVRAELATLPAPVAEHLEAFCARAEALGLRGLREHYVETFDQRRRCALYLSYYEQGDTRGRGQAIVAFREIMRAAGFEQAREELADYLPVVLEFAALDDEQGMGEELLETHREGLEVIRAALVDAGSPYAELVEALVATLPEPDERTIAAYQKLISQGPPTELVGLGAGRPGAPVGGRASAVDGPPTEPNSPKEG</sequence>
<dbReference type="Gene3D" id="1.10.3480.10">
    <property type="entry name" value="TorD-like"/>
    <property type="match status" value="1"/>
</dbReference>
<dbReference type="GO" id="GO:0051082">
    <property type="term" value="F:unfolded protein binding"/>
    <property type="evidence" value="ECO:0007669"/>
    <property type="project" value="InterPro"/>
</dbReference>
<comment type="caution">
    <text evidence="3">The sequence shown here is derived from an EMBL/GenBank/DDBJ whole genome shotgun (WGS) entry which is preliminary data.</text>
</comment>
<dbReference type="PANTHER" id="PTHR43680:SF2">
    <property type="entry name" value="NITRATE REDUCTASE MOLYBDENUM COFACTOR ASSEMBLY CHAPERONE NARJ"/>
    <property type="match status" value="1"/>
</dbReference>
<name>U2Q660_9ACTN</name>
<keyword evidence="1" id="KW-0534">Nitrate assimilation</keyword>
<protein>
    <submittedName>
        <fullName evidence="3">Nitrate reductase molybdenum cofactor assembly chaperone</fullName>
    </submittedName>
</protein>
<dbReference type="NCBIfam" id="TIGR00684">
    <property type="entry name" value="narJ"/>
    <property type="match status" value="1"/>
</dbReference>
<evidence type="ECO:0000313" key="3">
    <source>
        <dbReference type="EMBL" id="ERK51509.1"/>
    </source>
</evidence>
<dbReference type="AlphaFoldDB" id="U2Q660"/>
<dbReference type="SUPFAM" id="SSF89155">
    <property type="entry name" value="TorD-like"/>
    <property type="match status" value="1"/>
</dbReference>
<accession>U2Q660</accession>
<evidence type="ECO:0000313" key="4">
    <source>
        <dbReference type="Proteomes" id="UP000017052"/>
    </source>
</evidence>
<dbReference type="InterPro" id="IPR020945">
    <property type="entry name" value="DMSO/NO3_reduct_chaperone"/>
</dbReference>
<dbReference type="InterPro" id="IPR003765">
    <property type="entry name" value="NO3_reductase_chaperone_NarJ"/>
</dbReference>
<dbReference type="EMBL" id="ACVN02000278">
    <property type="protein sequence ID" value="ERK51509.1"/>
    <property type="molecule type" value="Genomic_DNA"/>
</dbReference>
<dbReference type="GO" id="GO:0051131">
    <property type="term" value="P:chaperone-mediated protein complex assembly"/>
    <property type="evidence" value="ECO:0007669"/>
    <property type="project" value="InterPro"/>
</dbReference>
<dbReference type="InterPro" id="IPR036411">
    <property type="entry name" value="TorD-like_sf"/>
</dbReference>
<dbReference type="Pfam" id="PF02613">
    <property type="entry name" value="Nitrate_red_del"/>
    <property type="match status" value="1"/>
</dbReference>
<proteinExistence type="predicted"/>
<dbReference type="Proteomes" id="UP000017052">
    <property type="component" value="Unassembled WGS sequence"/>
</dbReference>
<feature type="region of interest" description="Disordered" evidence="2">
    <location>
        <begin position="1"/>
        <end position="28"/>
    </location>
</feature>
<evidence type="ECO:0000256" key="2">
    <source>
        <dbReference type="SAM" id="MobiDB-lite"/>
    </source>
</evidence>